<dbReference type="GO" id="GO:0005524">
    <property type="term" value="F:ATP binding"/>
    <property type="evidence" value="ECO:0007669"/>
    <property type="project" value="InterPro"/>
</dbReference>
<dbReference type="EMBL" id="WNJL01000037">
    <property type="protein sequence ID" value="NDU43317.1"/>
    <property type="molecule type" value="Genomic_DNA"/>
</dbReference>
<name>A0A845UC29_9PROT</name>
<feature type="domain" description="ATPase" evidence="1">
    <location>
        <begin position="8"/>
        <end position="158"/>
    </location>
</feature>
<dbReference type="AlphaFoldDB" id="A0A845UC29"/>
<dbReference type="RefSeq" id="WP_163098522.1">
    <property type="nucleotide sequence ID" value="NZ_CP127523.1"/>
</dbReference>
<dbReference type="Gene3D" id="3.40.50.300">
    <property type="entry name" value="P-loop containing nucleotide triphosphate hydrolases"/>
    <property type="match status" value="1"/>
</dbReference>
<evidence type="ECO:0000259" key="1">
    <source>
        <dbReference type="Pfam" id="PF01637"/>
    </source>
</evidence>
<dbReference type="InterPro" id="IPR027417">
    <property type="entry name" value="P-loop_NTPase"/>
</dbReference>
<accession>A0A845UC29</accession>
<reference evidence="2" key="1">
    <citation type="submission" date="2019-11" db="EMBL/GenBank/DDBJ databases">
        <title>Acidithiobacillus ferrianus sp. nov.: a facultatively anaerobic and extremely acidophilic chemolithoautotroph.</title>
        <authorList>
            <person name="Norris P.R."/>
            <person name="Falagan C."/>
            <person name="Moya-Beltran A."/>
            <person name="Castro M."/>
            <person name="Quatrini R."/>
            <person name="Johnson D.B."/>
        </authorList>
    </citation>
    <scope>NUCLEOTIDE SEQUENCE [LARGE SCALE GENOMIC DNA]</scope>
    <source>
        <strain evidence="2">MG</strain>
    </source>
</reference>
<dbReference type="SUPFAM" id="SSF52540">
    <property type="entry name" value="P-loop containing nucleoside triphosphate hydrolases"/>
    <property type="match status" value="1"/>
</dbReference>
<evidence type="ECO:0000313" key="2">
    <source>
        <dbReference type="EMBL" id="NDU43317.1"/>
    </source>
</evidence>
<sequence>MTNDEILEGIESYCADNESDYAIMVTGPWGSGKTYFANNKIKRLLEERGKKTAYVSLFGITKNEEIDHLVIQAVYPYVKSSIFKIGSALARTAVKTAASLHQIDLVLPQLSMPVRDIVIIFDDLERASKLIDTSELIGYIDRYCSQRHVKCIIVCNEEEIDKSEDSTSDPSETVYRIAKEKTVRYTYKYEFDLDQILAYLSGISCDEAEKTASRVIVAERNTFNMLPKDYEANARILITAYHLVKRLAVKSGHIRNEIHYDAFIENVSCCVLAYLIEHKNHQIGMEEIIETIQGQATLAFDLSSLMQRTSGAGEENTWRNDIRDKRNIYSRIRENFSSFRQSGYLSKIAALFVYHGVVFEKDINIEFHDFVEKTFPEQDQLRMLFSDYSLLDDDSFSTALDESLRQLREDNVSVTGIIHMASFLEYFLKEGLTNVYSEQDLLTCAKQAIDRILEAQRTSIDQNELSRIPFQYPNLDGIAKQVFEYAQLNTPLIDEVRLKQRAQDDWKELYTSSDMKTLYQTFGLQSEWNRNVFFGYLETKEILSGIEKMSNAVKRAFAEMILSRYTKSPYQHMGDIFGEEKDTLDSVRKSLRFEIEEASVPKRLSLHMKKRIVEAIGKAFEKYAT</sequence>
<comment type="caution">
    <text evidence="2">The sequence shown here is derived from an EMBL/GenBank/DDBJ whole genome shotgun (WGS) entry which is preliminary data.</text>
</comment>
<proteinExistence type="predicted"/>
<gene>
    <name evidence="2" type="ORF">GL267_11940</name>
</gene>
<dbReference type="Pfam" id="PF01637">
    <property type="entry name" value="ATPase_2"/>
    <property type="match status" value="1"/>
</dbReference>
<dbReference type="InterPro" id="IPR011579">
    <property type="entry name" value="ATPase_dom"/>
</dbReference>
<protein>
    <recommendedName>
        <fullName evidence="1">ATPase domain-containing protein</fullName>
    </recommendedName>
</protein>
<organism evidence="2">
    <name type="scientific">Acidithiobacillus ferrianus</name>
    <dbReference type="NCBI Taxonomy" id="2678518"/>
    <lineage>
        <taxon>Bacteria</taxon>
        <taxon>Pseudomonadati</taxon>
        <taxon>Pseudomonadota</taxon>
        <taxon>Acidithiobacillia</taxon>
        <taxon>Acidithiobacillales</taxon>
        <taxon>Acidithiobacillaceae</taxon>
        <taxon>Acidithiobacillus</taxon>
    </lineage>
</organism>